<dbReference type="OrthoDB" id="9809296at2"/>
<dbReference type="SUPFAM" id="SSF55826">
    <property type="entry name" value="YbaK/ProRS associated domain"/>
    <property type="match status" value="1"/>
</dbReference>
<evidence type="ECO:0000256" key="1">
    <source>
        <dbReference type="ARBA" id="ARBA00009798"/>
    </source>
</evidence>
<dbReference type="PIRSF" id="PIRSF006181">
    <property type="entry name" value="EbsC_YbaK"/>
    <property type="match status" value="1"/>
</dbReference>
<sequence>MTPALQGLKKTGVIFTIREYDHDPRASAFGPEAAEKLKVEPGRVFKTLVLRSAGGEYSSWMLPVDRQLDLKKAARLAGEKKMELADPGEAERVTGYILGGISPLGQKRRIPVFVDSRALDYETILFSGGKRGLQIEMSPLDFIKISNAEASGSFS</sequence>
<dbReference type="PANTHER" id="PTHR30411:SF0">
    <property type="entry name" value="CYS-TRNA(PRO)_CYS-TRNA(CYS) DEACYLASE YBAK"/>
    <property type="match status" value="1"/>
</dbReference>
<dbReference type="RefSeq" id="WP_083049172.1">
    <property type="nucleotide sequence ID" value="NZ_MWQY01000005.1"/>
</dbReference>
<dbReference type="GO" id="GO:0016829">
    <property type="term" value="F:lyase activity"/>
    <property type="evidence" value="ECO:0007669"/>
    <property type="project" value="UniProtKB-KW"/>
</dbReference>
<organism evidence="6 7">
    <name type="scientific">Marispirochaeta aestuarii</name>
    <dbReference type="NCBI Taxonomy" id="1963862"/>
    <lineage>
        <taxon>Bacteria</taxon>
        <taxon>Pseudomonadati</taxon>
        <taxon>Spirochaetota</taxon>
        <taxon>Spirochaetia</taxon>
        <taxon>Spirochaetales</taxon>
        <taxon>Spirochaetaceae</taxon>
        <taxon>Marispirochaeta</taxon>
    </lineage>
</organism>
<accession>A0A1Y1S096</accession>
<keyword evidence="3 4" id="KW-0456">Lyase</keyword>
<dbReference type="NCBIfam" id="TIGR00011">
    <property type="entry name" value="YbaK_EbsC"/>
    <property type="match status" value="1"/>
</dbReference>
<dbReference type="InterPro" id="IPR004369">
    <property type="entry name" value="Prolyl-tRNA_editing_YbaK/EbsC"/>
</dbReference>
<dbReference type="InterPro" id="IPR036754">
    <property type="entry name" value="YbaK/aa-tRNA-synt-asso_dom_sf"/>
</dbReference>
<dbReference type="Proteomes" id="UP000192343">
    <property type="component" value="Unassembled WGS sequence"/>
</dbReference>
<protein>
    <recommendedName>
        <fullName evidence="4">Cys-tRNA(Pro)/Cys-tRNA(Cys) deacylase</fullName>
        <ecNumber evidence="4">4.2.-.-</ecNumber>
    </recommendedName>
</protein>
<dbReference type="AlphaFoldDB" id="A0A1Y1S096"/>
<comment type="caution">
    <text evidence="6">The sequence shown here is derived from an EMBL/GenBank/DDBJ whole genome shotgun (WGS) entry which is preliminary data.</text>
</comment>
<keyword evidence="7" id="KW-1185">Reference proteome</keyword>
<comment type="similarity">
    <text evidence="1 4">Belongs to the prolyl-tRNA editing family. YbaK/EbsC subfamily.</text>
</comment>
<dbReference type="GO" id="GO:0002161">
    <property type="term" value="F:aminoacyl-tRNA deacylase activity"/>
    <property type="evidence" value="ECO:0007669"/>
    <property type="project" value="InterPro"/>
</dbReference>
<evidence type="ECO:0000256" key="3">
    <source>
        <dbReference type="ARBA" id="ARBA00023239"/>
    </source>
</evidence>
<reference evidence="6 7" key="1">
    <citation type="submission" date="2017-03" db="EMBL/GenBank/DDBJ databases">
        <title>Draft Genome sequence of Marispirochaeta sp. strain JC444.</title>
        <authorList>
            <person name="Shivani Y."/>
            <person name="Subhash Y."/>
            <person name="Sasikala C."/>
            <person name="Ramana C."/>
        </authorList>
    </citation>
    <scope>NUCLEOTIDE SEQUENCE [LARGE SCALE GENOMIC DNA]</scope>
    <source>
        <strain evidence="6 7">JC444</strain>
    </source>
</reference>
<proteinExistence type="inferred from homology"/>
<dbReference type="CDD" id="cd00002">
    <property type="entry name" value="YbaK_deacylase"/>
    <property type="match status" value="1"/>
</dbReference>
<dbReference type="EC" id="4.2.-.-" evidence="4"/>
<dbReference type="Pfam" id="PF04073">
    <property type="entry name" value="tRNA_edit"/>
    <property type="match status" value="1"/>
</dbReference>
<dbReference type="STRING" id="1963862.B4O97_05995"/>
<dbReference type="Gene3D" id="3.90.960.10">
    <property type="entry name" value="YbaK/aminoacyl-tRNA synthetase-associated domain"/>
    <property type="match status" value="1"/>
</dbReference>
<keyword evidence="2 4" id="KW-0648">Protein biosynthesis</keyword>
<name>A0A1Y1S096_9SPIO</name>
<evidence type="ECO:0000256" key="4">
    <source>
        <dbReference type="PIRNR" id="PIRNR006181"/>
    </source>
</evidence>
<evidence type="ECO:0000256" key="2">
    <source>
        <dbReference type="ARBA" id="ARBA00022917"/>
    </source>
</evidence>
<dbReference type="PANTHER" id="PTHR30411">
    <property type="entry name" value="CYTOPLASMIC PROTEIN"/>
    <property type="match status" value="1"/>
</dbReference>
<evidence type="ECO:0000259" key="5">
    <source>
        <dbReference type="Pfam" id="PF04073"/>
    </source>
</evidence>
<dbReference type="GO" id="GO:0006412">
    <property type="term" value="P:translation"/>
    <property type="evidence" value="ECO:0007669"/>
    <property type="project" value="UniProtKB-KW"/>
</dbReference>
<gene>
    <name evidence="6" type="ORF">B4O97_05995</name>
</gene>
<dbReference type="EMBL" id="MWQY01000005">
    <property type="protein sequence ID" value="ORC36613.1"/>
    <property type="molecule type" value="Genomic_DNA"/>
</dbReference>
<evidence type="ECO:0000313" key="6">
    <source>
        <dbReference type="EMBL" id="ORC36613.1"/>
    </source>
</evidence>
<dbReference type="InterPro" id="IPR007214">
    <property type="entry name" value="YbaK/aa-tRNA-synth-assoc-dom"/>
</dbReference>
<evidence type="ECO:0000313" key="7">
    <source>
        <dbReference type="Proteomes" id="UP000192343"/>
    </source>
</evidence>
<feature type="domain" description="YbaK/aminoacyl-tRNA synthetase-associated" evidence="5">
    <location>
        <begin position="32"/>
        <end position="144"/>
    </location>
</feature>